<evidence type="ECO:0000313" key="2">
    <source>
        <dbReference type="EMBL" id="MCK8786215.1"/>
    </source>
</evidence>
<dbReference type="GO" id="GO:0005737">
    <property type="term" value="C:cytoplasm"/>
    <property type="evidence" value="ECO:0007669"/>
    <property type="project" value="TreeGrafter"/>
</dbReference>
<dbReference type="SUPFAM" id="SSF47616">
    <property type="entry name" value="GST C-terminal domain-like"/>
    <property type="match status" value="1"/>
</dbReference>
<dbReference type="InterPro" id="IPR050983">
    <property type="entry name" value="GST_Omega/HSP26"/>
</dbReference>
<comment type="caution">
    <text evidence="2">The sequence shown here is derived from an EMBL/GenBank/DDBJ whole genome shotgun (WGS) entry which is preliminary data.</text>
</comment>
<dbReference type="Pfam" id="PF22041">
    <property type="entry name" value="GST_C_7"/>
    <property type="match status" value="1"/>
</dbReference>
<dbReference type="AlphaFoldDB" id="A0A9X1YC06"/>
<dbReference type="InterPro" id="IPR036249">
    <property type="entry name" value="Thioredoxin-like_sf"/>
</dbReference>
<proteinExistence type="predicted"/>
<dbReference type="InterPro" id="IPR054416">
    <property type="entry name" value="GST_UstS-like_C"/>
</dbReference>
<dbReference type="EMBL" id="JALPRX010000076">
    <property type="protein sequence ID" value="MCK8786215.1"/>
    <property type="molecule type" value="Genomic_DNA"/>
</dbReference>
<dbReference type="SUPFAM" id="SSF52833">
    <property type="entry name" value="Thioredoxin-like"/>
    <property type="match status" value="1"/>
</dbReference>
<dbReference type="PANTHER" id="PTHR43968">
    <property type="match status" value="1"/>
</dbReference>
<gene>
    <name evidence="2" type="ORF">M0638_17705</name>
</gene>
<dbReference type="RefSeq" id="WP_248668330.1">
    <property type="nucleotide sequence ID" value="NZ_JALPRX010000076.1"/>
</dbReference>
<dbReference type="CDD" id="cd03038">
    <property type="entry name" value="GST_N_etherase_LigE"/>
    <property type="match status" value="1"/>
</dbReference>
<dbReference type="Pfam" id="PF13417">
    <property type="entry name" value="GST_N_3"/>
    <property type="match status" value="1"/>
</dbReference>
<sequence length="231" mass="25569">MARMLYDLAGAEPERRFSPYCWRIRLALAHKGLDVETVPWRFAEKAAIAFSGQGLVPVLVDGETVVSDSWRIATYLEEAYPDRPSLFGGPAGMALTRFVANWADAVVNAGLARLIVSDIPAHLDPGDLDYFVSSREKRFGMKLDAVTAGREERVAEFRQALHPLRMTLRTQPYIGGEAPDYADYAVFGGFQWARCVSRFPVLEADDPVAAWRGRLLDAFGGLARRAPGYDG</sequence>
<dbReference type="Gene3D" id="1.20.1050.10">
    <property type="match status" value="1"/>
</dbReference>
<protein>
    <submittedName>
        <fullName evidence="2">Glutathione S-transferase family protein</fullName>
    </submittedName>
</protein>
<dbReference type="InterPro" id="IPR004045">
    <property type="entry name" value="Glutathione_S-Trfase_N"/>
</dbReference>
<dbReference type="PANTHER" id="PTHR43968:SF6">
    <property type="entry name" value="GLUTATHIONE S-TRANSFERASE OMEGA"/>
    <property type="match status" value="1"/>
</dbReference>
<evidence type="ECO:0000259" key="1">
    <source>
        <dbReference type="PROSITE" id="PS50404"/>
    </source>
</evidence>
<reference evidence="2" key="1">
    <citation type="submission" date="2022-04" db="EMBL/GenBank/DDBJ databases">
        <title>Roseomonas acroporae sp. nov., isolated from coral Acropora digitifera.</title>
        <authorList>
            <person name="Sun H."/>
        </authorList>
    </citation>
    <scope>NUCLEOTIDE SEQUENCE</scope>
    <source>
        <strain evidence="2">NAR14</strain>
    </source>
</reference>
<dbReference type="CDD" id="cd03202">
    <property type="entry name" value="GST_C_etherase_LigE"/>
    <property type="match status" value="1"/>
</dbReference>
<evidence type="ECO:0000313" key="3">
    <source>
        <dbReference type="Proteomes" id="UP001139516"/>
    </source>
</evidence>
<feature type="domain" description="GST N-terminal" evidence="1">
    <location>
        <begin position="8"/>
        <end position="84"/>
    </location>
</feature>
<dbReference type="Gene3D" id="3.40.30.10">
    <property type="entry name" value="Glutaredoxin"/>
    <property type="match status" value="1"/>
</dbReference>
<name>A0A9X1YC06_9PROT</name>
<dbReference type="InterPro" id="IPR036282">
    <property type="entry name" value="Glutathione-S-Trfase_C_sf"/>
</dbReference>
<dbReference type="PROSITE" id="PS50404">
    <property type="entry name" value="GST_NTER"/>
    <property type="match status" value="1"/>
</dbReference>
<organism evidence="2 3">
    <name type="scientific">Roseomonas acroporae</name>
    <dbReference type="NCBI Taxonomy" id="2937791"/>
    <lineage>
        <taxon>Bacteria</taxon>
        <taxon>Pseudomonadati</taxon>
        <taxon>Pseudomonadota</taxon>
        <taxon>Alphaproteobacteria</taxon>
        <taxon>Acetobacterales</taxon>
        <taxon>Roseomonadaceae</taxon>
        <taxon>Roseomonas</taxon>
    </lineage>
</organism>
<dbReference type="Proteomes" id="UP001139516">
    <property type="component" value="Unassembled WGS sequence"/>
</dbReference>
<accession>A0A9X1YC06</accession>
<keyword evidence="3" id="KW-1185">Reference proteome</keyword>